<reference evidence="1" key="1">
    <citation type="submission" date="2014-11" db="EMBL/GenBank/DDBJ databases">
        <authorList>
            <person name="Amaro Gonzalez C."/>
        </authorList>
    </citation>
    <scope>NUCLEOTIDE SEQUENCE</scope>
</reference>
<protein>
    <submittedName>
        <fullName evidence="1">Uncharacterized protein</fullName>
    </submittedName>
</protein>
<accession>A0A0E9W1F8</accession>
<name>A0A0E9W1F8_ANGAN</name>
<dbReference type="EMBL" id="GBXM01024358">
    <property type="protein sequence ID" value="JAH84219.1"/>
    <property type="molecule type" value="Transcribed_RNA"/>
</dbReference>
<proteinExistence type="predicted"/>
<reference evidence="1" key="2">
    <citation type="journal article" date="2015" name="Fish Shellfish Immunol.">
        <title>Early steps in the European eel (Anguilla anguilla)-Vibrio vulnificus interaction in the gills: Role of the RtxA13 toxin.</title>
        <authorList>
            <person name="Callol A."/>
            <person name="Pajuelo D."/>
            <person name="Ebbesson L."/>
            <person name="Teles M."/>
            <person name="MacKenzie S."/>
            <person name="Amaro C."/>
        </authorList>
    </citation>
    <scope>NUCLEOTIDE SEQUENCE</scope>
</reference>
<sequence>MTRLQMKAGSSGINAESEVPPFCSSLLHNIA</sequence>
<dbReference type="AlphaFoldDB" id="A0A0E9W1F8"/>
<evidence type="ECO:0000313" key="1">
    <source>
        <dbReference type="EMBL" id="JAH84219.1"/>
    </source>
</evidence>
<organism evidence="1">
    <name type="scientific">Anguilla anguilla</name>
    <name type="common">European freshwater eel</name>
    <name type="synonym">Muraena anguilla</name>
    <dbReference type="NCBI Taxonomy" id="7936"/>
    <lineage>
        <taxon>Eukaryota</taxon>
        <taxon>Metazoa</taxon>
        <taxon>Chordata</taxon>
        <taxon>Craniata</taxon>
        <taxon>Vertebrata</taxon>
        <taxon>Euteleostomi</taxon>
        <taxon>Actinopterygii</taxon>
        <taxon>Neopterygii</taxon>
        <taxon>Teleostei</taxon>
        <taxon>Anguilliformes</taxon>
        <taxon>Anguillidae</taxon>
        <taxon>Anguilla</taxon>
    </lineage>
</organism>